<feature type="compositionally biased region" description="Acidic residues" evidence="6">
    <location>
        <begin position="1"/>
        <end position="15"/>
    </location>
</feature>
<feature type="region of interest" description="Disordered" evidence="6">
    <location>
        <begin position="415"/>
        <end position="489"/>
    </location>
</feature>
<organism evidence="8">
    <name type="scientific">Davidia involucrata</name>
    <name type="common">Dove tree</name>
    <dbReference type="NCBI Taxonomy" id="16924"/>
    <lineage>
        <taxon>Eukaryota</taxon>
        <taxon>Viridiplantae</taxon>
        <taxon>Streptophyta</taxon>
        <taxon>Embryophyta</taxon>
        <taxon>Tracheophyta</taxon>
        <taxon>Spermatophyta</taxon>
        <taxon>Magnoliopsida</taxon>
        <taxon>eudicotyledons</taxon>
        <taxon>Gunneridae</taxon>
        <taxon>Pentapetalae</taxon>
        <taxon>asterids</taxon>
        <taxon>Cornales</taxon>
        <taxon>Nyssaceae</taxon>
        <taxon>Davidia</taxon>
    </lineage>
</organism>
<keyword evidence="2" id="KW-0597">Phosphoprotein</keyword>
<dbReference type="SMART" id="SM01191">
    <property type="entry name" value="ENT"/>
    <property type="match status" value="1"/>
</dbReference>
<dbReference type="FunFam" id="1.10.1240.40:FF:000004">
    <property type="entry name" value="Protein EMSY-LIKE 4"/>
    <property type="match status" value="1"/>
</dbReference>
<dbReference type="InterPro" id="IPR005491">
    <property type="entry name" value="ENT_dom"/>
</dbReference>
<keyword evidence="3" id="KW-0611">Plant defense</keyword>
<evidence type="ECO:0000256" key="2">
    <source>
        <dbReference type="ARBA" id="ARBA00022553"/>
    </source>
</evidence>
<dbReference type="InterPro" id="IPR036142">
    <property type="entry name" value="ENT_dom-like_sf"/>
</dbReference>
<evidence type="ECO:0000256" key="3">
    <source>
        <dbReference type="ARBA" id="ARBA00022821"/>
    </source>
</evidence>
<dbReference type="PROSITE" id="PS51138">
    <property type="entry name" value="ENT"/>
    <property type="match status" value="1"/>
</dbReference>
<dbReference type="SUPFAM" id="SSF63748">
    <property type="entry name" value="Tudor/PWWP/MBT"/>
    <property type="match status" value="1"/>
</dbReference>
<dbReference type="SUPFAM" id="SSF158639">
    <property type="entry name" value="ENT-like"/>
    <property type="match status" value="1"/>
</dbReference>
<dbReference type="InterPro" id="IPR033485">
    <property type="entry name" value="EMSY-LIKE_plant"/>
</dbReference>
<proteinExistence type="predicted"/>
<accession>A0A5B6ZME9</accession>
<dbReference type="EMBL" id="GHES01014606">
    <property type="protein sequence ID" value="MPA45165.1"/>
    <property type="molecule type" value="Transcribed_RNA"/>
</dbReference>
<evidence type="ECO:0000256" key="1">
    <source>
        <dbReference type="ARBA" id="ARBA00004123"/>
    </source>
</evidence>
<dbReference type="Gene3D" id="1.10.1240.40">
    <property type="entry name" value="ENT domain"/>
    <property type="match status" value="1"/>
</dbReference>
<dbReference type="AlphaFoldDB" id="A0A5B6ZME9"/>
<feature type="region of interest" description="Disordered" evidence="6">
    <location>
        <begin position="335"/>
        <end position="358"/>
    </location>
</feature>
<feature type="compositionally biased region" description="Polar residues" evidence="6">
    <location>
        <begin position="170"/>
        <end position="181"/>
    </location>
</feature>
<sequence>MDYDLADSSGTDDDLLPSHNNRVPRGSRVAVNGRSVVGSVPYHRMHSDMESQIHHLEQEAYGSVLLAFKAQSDALTWEKEGLITELRKELRVSDDEHRELLTRVNADDVIRRIREWRQVGGHHGSMLSTPQPVHGLIPSPTVSASRKKQKTSQSVPLSFSMASQALPPQSIAASVQPSSSAVKRGPTFGARGKKPKHGQPLPGLSSMQSMSYASTAPTGRGQFTNRGSSGAVATKEPAEAATRDPLIGRKVMKRWPDDNNFYEAVINDYDPVKGVHALVYDIYTVNEAWEWVDLKKIPPEDIQWEGEDPGIAHRGDHGGQGCGFNNSMSCGVVPGAGSGRRSTKDQFENEFPPLQNGVGKKVSDDIEILHTETLLNEVERVFSASHPDLLEIQKAKKMLKEHEQALIDVISKLADASDSESDEELPFSKGQSLDREQGWRNRSYSANQYGSNFEANMNGARVDGSEGGNRTEREDQIASDYQQDDVVDI</sequence>
<dbReference type="Gene3D" id="2.30.30.140">
    <property type="match status" value="1"/>
</dbReference>
<protein>
    <recommendedName>
        <fullName evidence="7">ENT domain-containing protein</fullName>
    </recommendedName>
</protein>
<dbReference type="GO" id="GO:0005634">
    <property type="term" value="C:nucleus"/>
    <property type="evidence" value="ECO:0007669"/>
    <property type="project" value="UniProtKB-SubCell"/>
</dbReference>
<dbReference type="CDD" id="cd20404">
    <property type="entry name" value="Tudor_Agenet_AtEML-like"/>
    <property type="match status" value="1"/>
</dbReference>
<evidence type="ECO:0000256" key="5">
    <source>
        <dbReference type="ARBA" id="ARBA00023242"/>
    </source>
</evidence>
<feature type="domain" description="ENT" evidence="7">
    <location>
        <begin position="49"/>
        <end position="136"/>
    </location>
</feature>
<dbReference type="PANTHER" id="PTHR33432:SF27">
    <property type="entry name" value="PROTEIN EMSY-LIKE 3"/>
    <property type="match status" value="1"/>
</dbReference>
<feature type="region of interest" description="Disordered" evidence="6">
    <location>
        <begin position="170"/>
        <end position="244"/>
    </location>
</feature>
<dbReference type="GO" id="GO:0050832">
    <property type="term" value="P:defense response to fungus"/>
    <property type="evidence" value="ECO:0007669"/>
    <property type="project" value="InterPro"/>
</dbReference>
<comment type="subcellular location">
    <subcellularLocation>
        <location evidence="1">Nucleus</location>
    </subcellularLocation>
</comment>
<dbReference type="PANTHER" id="PTHR33432">
    <property type="entry name" value="PROTEIN EMSY-LIKE 4"/>
    <property type="match status" value="1"/>
</dbReference>
<dbReference type="Pfam" id="PF03735">
    <property type="entry name" value="ENT"/>
    <property type="match status" value="1"/>
</dbReference>
<evidence type="ECO:0000259" key="7">
    <source>
        <dbReference type="PROSITE" id="PS51138"/>
    </source>
</evidence>
<keyword evidence="5" id="KW-0539">Nucleus</keyword>
<feature type="region of interest" description="Disordered" evidence="6">
    <location>
        <begin position="122"/>
        <end position="156"/>
    </location>
</feature>
<feature type="compositionally biased region" description="Polar residues" evidence="6">
    <location>
        <begin position="440"/>
        <end position="455"/>
    </location>
</feature>
<reference evidence="8" key="1">
    <citation type="submission" date="2019-08" db="EMBL/GenBank/DDBJ databases">
        <title>Reference gene set and small RNA set construction with multiple tissues from Davidia involucrata Baill.</title>
        <authorList>
            <person name="Yang H."/>
            <person name="Zhou C."/>
            <person name="Li G."/>
            <person name="Wang J."/>
            <person name="Gao P."/>
            <person name="Wang M."/>
            <person name="Wang R."/>
            <person name="Zhao Y."/>
        </authorList>
    </citation>
    <scope>NUCLEOTIDE SEQUENCE</scope>
    <source>
        <tissue evidence="8">Mixed with DoveR01_LX</tissue>
    </source>
</reference>
<evidence type="ECO:0000256" key="6">
    <source>
        <dbReference type="SAM" id="MobiDB-lite"/>
    </source>
</evidence>
<gene>
    <name evidence="8" type="ORF">Din_014606</name>
</gene>
<evidence type="ECO:0000256" key="4">
    <source>
        <dbReference type="ARBA" id="ARBA00023054"/>
    </source>
</evidence>
<feature type="region of interest" description="Disordered" evidence="6">
    <location>
        <begin position="1"/>
        <end position="26"/>
    </location>
</feature>
<keyword evidence="4" id="KW-0175">Coiled coil</keyword>
<name>A0A5B6ZME9_DAVIN</name>
<feature type="compositionally biased region" description="Polar residues" evidence="6">
    <location>
        <begin position="205"/>
        <end position="228"/>
    </location>
</feature>
<evidence type="ECO:0000313" key="8">
    <source>
        <dbReference type="EMBL" id="MPA45165.1"/>
    </source>
</evidence>